<dbReference type="RefSeq" id="WP_171540841.1">
    <property type="nucleotide sequence ID" value="NZ_JABERL010000035.1"/>
</dbReference>
<feature type="domain" description="GmrSD restriction endonucleases N-terminal" evidence="1">
    <location>
        <begin position="29"/>
        <end position="276"/>
    </location>
</feature>
<dbReference type="InterPro" id="IPR004919">
    <property type="entry name" value="GmrSD_N"/>
</dbReference>
<dbReference type="Pfam" id="PF07510">
    <property type="entry name" value="GmrSD_C"/>
    <property type="match status" value="1"/>
</dbReference>
<dbReference type="Pfam" id="PF03235">
    <property type="entry name" value="GmrSD_N"/>
    <property type="match status" value="1"/>
</dbReference>
<evidence type="ECO:0000259" key="1">
    <source>
        <dbReference type="Pfam" id="PF03235"/>
    </source>
</evidence>
<evidence type="ECO:0000259" key="2">
    <source>
        <dbReference type="Pfam" id="PF07510"/>
    </source>
</evidence>
<dbReference type="Proteomes" id="UP000569202">
    <property type="component" value="Unassembled WGS sequence"/>
</dbReference>
<accession>A0A7Y2RGW5</accession>
<name>A0A7Y2RGW5_9GAMM</name>
<comment type="caution">
    <text evidence="3">The sequence shown here is derived from an EMBL/GenBank/DDBJ whole genome shotgun (WGS) entry which is preliminary data.</text>
</comment>
<dbReference type="InterPro" id="IPR011089">
    <property type="entry name" value="GmrSD_C"/>
</dbReference>
<evidence type="ECO:0000313" key="3">
    <source>
        <dbReference type="EMBL" id="NNH78473.1"/>
    </source>
</evidence>
<dbReference type="AlphaFoldDB" id="A0A7Y2RGW5"/>
<evidence type="ECO:0000313" key="4">
    <source>
        <dbReference type="Proteomes" id="UP000569202"/>
    </source>
</evidence>
<feature type="domain" description="GmrSD restriction endonucleases C-terminal" evidence="2">
    <location>
        <begin position="478"/>
        <end position="639"/>
    </location>
</feature>
<dbReference type="EMBL" id="JABERL010000035">
    <property type="protein sequence ID" value="NNH78473.1"/>
    <property type="molecule type" value="Genomic_DNA"/>
</dbReference>
<sequence>MLGNDINFATIKIYFKLKLVMKASQQLLSNILNSSSANEHYHIPKFQRPYSWQKDHWEKFLDDIEEDELGHFIGSIICLFDESSTEPNTDKVFELIDGQQRFTTISIFLAALRKTLNLEIEKAKEHMDEEDFFEYKAILINISNQLVKKLKTSNNSKQKGVFSVKDDHYILRFLPSTQNENEGDYKYILSLCGVLPSAVNKPNYFNLRRMSKAYNYFIERLEEKNLEDLKNITQKINAITMVHIQVSSNSDAFRLFDTLNNRGLPLSAIDIIKNKMLATLTSKYNKNIDSAYDQWQDLINNIEGLEDRFLRQYFNAFNHLPLISMSNKKATTSQLIKIYEELIEKRDTQNLFLDLIAKSNIYKSLIEPDTKTELEKNLQEFNYINTAPTYTLLMYLMSLGSDSFSDSHEQTLLDILTFLQKFAIRRNLTDMPKTRTLDQINIDVIEACHHCINQGGKIDINLIKSAFLKNKHKPASIEQVKEVLSSNDFYQNSMSRYLLIKLDSLWSNRQYNPNLWERNNKGDYIWTIEHVLPQSENISDDWKKMLKKNANNRNIRDIHQDNVHRIGNLTLSAYNSKLAKGSLVQKQTLNIIKLGSLTINIGYKNGLAINTNLSFDNQSLSNVYQWTDLEINTRGEIMVDLLLKSLDF</sequence>
<organism evidence="3 4">
    <name type="scientific">Acinetobacter terrae</name>
    <dbReference type="NCBI Taxonomy" id="2731247"/>
    <lineage>
        <taxon>Bacteria</taxon>
        <taxon>Pseudomonadati</taxon>
        <taxon>Pseudomonadota</taxon>
        <taxon>Gammaproteobacteria</taxon>
        <taxon>Moraxellales</taxon>
        <taxon>Moraxellaceae</taxon>
        <taxon>Acinetobacter</taxon>
        <taxon>Acinetobacter Taxon 24</taxon>
    </lineage>
</organism>
<reference evidence="3 4" key="1">
    <citation type="submission" date="2020-04" db="EMBL/GenBank/DDBJ databases">
        <title>Acinetobacter Taxon 24.</title>
        <authorList>
            <person name="Nemec A."/>
            <person name="Radolfova-Krizova L."/>
            <person name="Higgins P.G."/>
            <person name="Spanelova P."/>
        </authorList>
    </citation>
    <scope>NUCLEOTIDE SEQUENCE [LARGE SCALE GENOMIC DNA]</scope>
    <source>
        <strain evidence="3 4">ANC 5380</strain>
    </source>
</reference>
<protein>
    <submittedName>
        <fullName evidence="3">DUF262 domain-containing protein</fullName>
    </submittedName>
</protein>
<dbReference type="PANTHER" id="PTHR35149">
    <property type="entry name" value="SLL5132 PROTEIN"/>
    <property type="match status" value="1"/>
</dbReference>
<dbReference type="PANTHER" id="PTHR35149:SF1">
    <property type="entry name" value="DUF5655 DOMAIN-CONTAINING PROTEIN"/>
    <property type="match status" value="1"/>
</dbReference>
<gene>
    <name evidence="3" type="ORF">HLH17_12490</name>
</gene>
<proteinExistence type="predicted"/>